<comment type="caution">
    <text evidence="1">The sequence shown here is derived from an EMBL/GenBank/DDBJ whole genome shotgun (WGS) entry which is preliminary data.</text>
</comment>
<evidence type="ECO:0000313" key="1">
    <source>
        <dbReference type="EMBL" id="KAB4472661.1"/>
    </source>
</evidence>
<evidence type="ECO:0000313" key="5">
    <source>
        <dbReference type="Proteomes" id="UP000436858"/>
    </source>
</evidence>
<dbReference type="InterPro" id="IPR014737">
    <property type="entry name" value="Transposase_Tn5-like_C"/>
</dbReference>
<accession>A0A6I0SHW0</accession>
<sequence>MAWAAWIIARLGAWSAYKSQSIPGYITFKNGLDRFYTQFELYELIS</sequence>
<evidence type="ECO:0000313" key="4">
    <source>
        <dbReference type="EMBL" id="MDC2237381.1"/>
    </source>
</evidence>
<reference evidence="3" key="2">
    <citation type="submission" date="2022-10" db="EMBL/GenBank/DDBJ databases">
        <title>Human gut microbiome strain richness.</title>
        <authorList>
            <person name="Chen-Liaw A."/>
        </authorList>
    </citation>
    <scope>NUCLEOTIDE SEQUENCE</scope>
    <source>
        <strain evidence="3">1001283st1_A3_1001283B150304_161114</strain>
    </source>
</reference>
<name>A0A6I0SHW0_BACT4</name>
<reference evidence="1 5" key="1">
    <citation type="journal article" date="2019" name="Nat. Med.">
        <title>A library of human gut bacterial isolates paired with longitudinal multiomics data enables mechanistic microbiome research.</title>
        <authorList>
            <person name="Poyet M."/>
            <person name="Groussin M."/>
            <person name="Gibbons S.M."/>
            <person name="Avila-Pacheco J."/>
            <person name="Jiang X."/>
            <person name="Kearney S.M."/>
            <person name="Perrotta A.R."/>
            <person name="Berdy B."/>
            <person name="Zhao S."/>
            <person name="Lieberman T.D."/>
            <person name="Swanson P.K."/>
            <person name="Smith M."/>
            <person name="Roesemann S."/>
            <person name="Alexander J.E."/>
            <person name="Rich S.A."/>
            <person name="Livny J."/>
            <person name="Vlamakis H."/>
            <person name="Clish C."/>
            <person name="Bullock K."/>
            <person name="Deik A."/>
            <person name="Scott J."/>
            <person name="Pierce K.A."/>
            <person name="Xavier R.J."/>
            <person name="Alm E.J."/>
        </authorList>
    </citation>
    <scope>NUCLEOTIDE SEQUENCE [LARGE SCALE GENOMIC DNA]</scope>
    <source>
        <strain evidence="1 5">BIOML-A162</strain>
    </source>
</reference>
<dbReference type="Proteomes" id="UP000436858">
    <property type="component" value="Unassembled WGS sequence"/>
</dbReference>
<dbReference type="EMBL" id="JAQNVG010000028">
    <property type="protein sequence ID" value="MDC2237381.1"/>
    <property type="molecule type" value="Genomic_DNA"/>
</dbReference>
<organism evidence="1 5">
    <name type="scientific">Bacteroides thetaiotaomicron</name>
    <dbReference type="NCBI Taxonomy" id="818"/>
    <lineage>
        <taxon>Bacteria</taxon>
        <taxon>Pseudomonadati</taxon>
        <taxon>Bacteroidota</taxon>
        <taxon>Bacteroidia</taxon>
        <taxon>Bacteroidales</taxon>
        <taxon>Bacteroidaceae</taxon>
        <taxon>Bacteroides</taxon>
    </lineage>
</organism>
<dbReference type="EMBL" id="WCRY01000038">
    <property type="protein sequence ID" value="KAB4472661.1"/>
    <property type="molecule type" value="Genomic_DNA"/>
</dbReference>
<dbReference type="Proteomes" id="UP001217776">
    <property type="component" value="Unassembled WGS sequence"/>
</dbReference>
<dbReference type="SUPFAM" id="SSF53098">
    <property type="entry name" value="Ribonuclease H-like"/>
    <property type="match status" value="1"/>
</dbReference>
<dbReference type="Gene3D" id="1.10.740.10">
    <property type="entry name" value="Transferase Inhibitor Protein From Tn5, Chain"/>
    <property type="match status" value="1"/>
</dbReference>
<dbReference type="AlphaFoldDB" id="A0A6I0SHW0"/>
<dbReference type="InterPro" id="IPR012337">
    <property type="entry name" value="RNaseH-like_sf"/>
</dbReference>
<dbReference type="PANTHER" id="PTHR37319">
    <property type="entry name" value="TRANSPOSASE"/>
    <property type="match status" value="1"/>
</dbReference>
<feature type="non-terminal residue" evidence="1">
    <location>
        <position position="1"/>
    </location>
</feature>
<dbReference type="InterPro" id="IPR047768">
    <property type="entry name" value="Tn5p-like"/>
</dbReference>
<dbReference type="PANTHER" id="PTHR37319:SF1">
    <property type="entry name" value="TRANSPOSASE TN5 DIMERISATION DOMAIN-CONTAINING PROTEIN"/>
    <property type="match status" value="1"/>
</dbReference>
<dbReference type="EMBL" id="JAQNVG010000012">
    <property type="protein sequence ID" value="MDC2235981.1"/>
    <property type="molecule type" value="Genomic_DNA"/>
</dbReference>
<evidence type="ECO:0000313" key="2">
    <source>
        <dbReference type="EMBL" id="KAB4479456.1"/>
    </source>
</evidence>
<gene>
    <name evidence="2" type="ORF">GAN91_18715</name>
    <name evidence="1" type="ORF">GAN91_24600</name>
    <name evidence="3" type="ORF">PO127_09500</name>
    <name evidence="4" type="ORF">PO127_16700</name>
</gene>
<evidence type="ECO:0000313" key="3">
    <source>
        <dbReference type="EMBL" id="MDC2235981.1"/>
    </source>
</evidence>
<protein>
    <submittedName>
        <fullName evidence="1">IS4 family transposase</fullName>
    </submittedName>
</protein>
<proteinExistence type="predicted"/>
<dbReference type="EMBL" id="WCRY01000019">
    <property type="protein sequence ID" value="KAB4479456.1"/>
    <property type="molecule type" value="Genomic_DNA"/>
</dbReference>